<gene>
    <name evidence="3" type="ORF">KDA_77190</name>
</gene>
<comment type="caution">
    <text evidence="3">The sequence shown here is derived from an EMBL/GenBank/DDBJ whole genome shotgun (WGS) entry which is preliminary data.</text>
</comment>
<keyword evidence="1" id="KW-0863">Zinc-finger</keyword>
<keyword evidence="4" id="KW-1185">Reference proteome</keyword>
<name>A0A402BLI5_9CHLR</name>
<proteinExistence type="predicted"/>
<dbReference type="PROSITE" id="PS50966">
    <property type="entry name" value="ZF_SWIM"/>
    <property type="match status" value="1"/>
</dbReference>
<dbReference type="Proteomes" id="UP000287171">
    <property type="component" value="Unassembled WGS sequence"/>
</dbReference>
<dbReference type="OrthoDB" id="9889072at2"/>
<dbReference type="EMBL" id="BIFT01000004">
    <property type="protein sequence ID" value="GCE32235.1"/>
    <property type="molecule type" value="Genomic_DNA"/>
</dbReference>
<dbReference type="GO" id="GO:0008270">
    <property type="term" value="F:zinc ion binding"/>
    <property type="evidence" value="ECO:0007669"/>
    <property type="project" value="UniProtKB-KW"/>
</dbReference>
<sequence>MITTFQTVAAHLAEVTAEQIGRCHRITDFQAKPVVDFYKVENERGDLNADGEILEYEVRYEAELGFSCTCKSGQYGFHNVHHASGVCKHVRWSVAAAIEERQAMQEIAHKQAAEEEARRQDLEAGTRPHRLEIAGREATPREYARVMAAQGTPPTEAEIKRDQKCYAPKPFKII</sequence>
<evidence type="ECO:0000313" key="3">
    <source>
        <dbReference type="EMBL" id="GCE32235.1"/>
    </source>
</evidence>
<keyword evidence="1" id="KW-0862">Zinc</keyword>
<dbReference type="RefSeq" id="WP_126632222.1">
    <property type="nucleotide sequence ID" value="NZ_BIFT01000004.1"/>
</dbReference>
<keyword evidence="1" id="KW-0479">Metal-binding</keyword>
<reference evidence="4" key="1">
    <citation type="submission" date="2018-12" db="EMBL/GenBank/DDBJ databases">
        <title>Tengunoibacter tsumagoiensis gen. nov., sp. nov., Dictyobacter kobayashii sp. nov., D. alpinus sp. nov., and D. joshuensis sp. nov. and description of Dictyobacteraceae fam. nov. within the order Ktedonobacterales isolated from Tengu-no-mugimeshi.</title>
        <authorList>
            <person name="Wang C.M."/>
            <person name="Zheng Y."/>
            <person name="Sakai Y."/>
            <person name="Toyoda A."/>
            <person name="Minakuchi Y."/>
            <person name="Abe K."/>
            <person name="Yokota A."/>
            <person name="Yabe S."/>
        </authorList>
    </citation>
    <scope>NUCLEOTIDE SEQUENCE [LARGE SCALE GENOMIC DNA]</scope>
    <source>
        <strain evidence="4">Uno16</strain>
    </source>
</reference>
<evidence type="ECO:0000259" key="2">
    <source>
        <dbReference type="PROSITE" id="PS50966"/>
    </source>
</evidence>
<evidence type="ECO:0000256" key="1">
    <source>
        <dbReference type="PROSITE-ProRule" id="PRU00325"/>
    </source>
</evidence>
<protein>
    <recommendedName>
        <fullName evidence="2">SWIM-type domain-containing protein</fullName>
    </recommendedName>
</protein>
<accession>A0A402BLI5</accession>
<dbReference type="AlphaFoldDB" id="A0A402BLI5"/>
<organism evidence="3 4">
    <name type="scientific">Dictyobacter alpinus</name>
    <dbReference type="NCBI Taxonomy" id="2014873"/>
    <lineage>
        <taxon>Bacteria</taxon>
        <taxon>Bacillati</taxon>
        <taxon>Chloroflexota</taxon>
        <taxon>Ktedonobacteria</taxon>
        <taxon>Ktedonobacterales</taxon>
        <taxon>Dictyobacteraceae</taxon>
        <taxon>Dictyobacter</taxon>
    </lineage>
</organism>
<feature type="domain" description="SWIM-type" evidence="2">
    <location>
        <begin position="56"/>
        <end position="98"/>
    </location>
</feature>
<dbReference type="InterPro" id="IPR007527">
    <property type="entry name" value="Znf_SWIM"/>
</dbReference>
<evidence type="ECO:0000313" key="4">
    <source>
        <dbReference type="Proteomes" id="UP000287171"/>
    </source>
</evidence>